<evidence type="ECO:0000256" key="1">
    <source>
        <dbReference type="SAM" id="MobiDB-lite"/>
    </source>
</evidence>
<dbReference type="GeneID" id="108678180"/>
<reference evidence="4" key="1">
    <citation type="submission" date="2025-08" db="UniProtKB">
        <authorList>
            <consortium name="RefSeq"/>
        </authorList>
    </citation>
    <scope>IDENTIFICATION</scope>
    <source>
        <tissue evidence="4">Whole organism</tissue>
    </source>
</reference>
<dbReference type="RefSeq" id="XP_018022029.1">
    <property type="nucleotide sequence ID" value="XM_018166540.2"/>
</dbReference>
<dbReference type="Proteomes" id="UP000694843">
    <property type="component" value="Unplaced"/>
</dbReference>
<name>A0A8B7P791_HYAAZ</name>
<feature type="compositionally biased region" description="Basic residues" evidence="1">
    <location>
        <begin position="272"/>
        <end position="284"/>
    </location>
</feature>
<feature type="compositionally biased region" description="Polar residues" evidence="1">
    <location>
        <begin position="85"/>
        <end position="97"/>
    </location>
</feature>
<dbReference type="Gene3D" id="2.60.40.150">
    <property type="entry name" value="C2 domain"/>
    <property type="match status" value="1"/>
</dbReference>
<dbReference type="CDD" id="cd00030">
    <property type="entry name" value="C2"/>
    <property type="match status" value="1"/>
</dbReference>
<feature type="compositionally biased region" description="Low complexity" evidence="1">
    <location>
        <begin position="142"/>
        <end position="160"/>
    </location>
</feature>
<dbReference type="InterPro" id="IPR035892">
    <property type="entry name" value="C2_domain_sf"/>
</dbReference>
<dbReference type="OrthoDB" id="10496419at2759"/>
<feature type="region of interest" description="Disordered" evidence="1">
    <location>
        <begin position="1"/>
        <end position="25"/>
    </location>
</feature>
<feature type="region of interest" description="Disordered" evidence="1">
    <location>
        <begin position="85"/>
        <end position="161"/>
    </location>
</feature>
<evidence type="ECO:0000313" key="3">
    <source>
        <dbReference type="Proteomes" id="UP000694843"/>
    </source>
</evidence>
<dbReference type="PROSITE" id="PS50004">
    <property type="entry name" value="C2"/>
    <property type="match status" value="1"/>
</dbReference>
<evidence type="ECO:0000259" key="2">
    <source>
        <dbReference type="PROSITE" id="PS50004"/>
    </source>
</evidence>
<keyword evidence="3" id="KW-1185">Reference proteome</keyword>
<gene>
    <name evidence="4" type="primary">LOC108678180</name>
</gene>
<dbReference type="SUPFAM" id="SSF49562">
    <property type="entry name" value="C2 domain (Calcium/lipid-binding domain, CaLB)"/>
    <property type="match status" value="1"/>
</dbReference>
<dbReference type="KEGG" id="hazt:108678180"/>
<sequence>MLLPSVTLSELGSEPRTPLSITPTSAMSQHSYWSVGRGSQQPFSLDHDRSDPFRAMVFPPPYDLPPKYATMYSVASPTHREHMASFTSTCRRSNSRSMDPEGSMGPDSFTCRSQTSVNGQAPKPGRARTRQLPSRPRDSNIDSDSSLSSIKAASSSTSRDPCVVEGRRLLVSSLGYSSPKVLNPALDELDVNVNKTKHAICRRKSVHEKTVPSQANKYGRESAKWDNQSPILASRAKVSRYGADQNTNMTLSTGFKIEQMPLLTSTNGSSRSRSRSRSSSHSRRVKEQMVSSAPESDLIQNLGIATGLSAEPRKTISMVTTGKEENRPTSKPLGAEGLIKESESSTLPPEMEVSEKKVQEPNVGSLGAVEVELKYQAVQQQLVVTVISALSLPVRFHNPETKLYVKVLIGTSTRYTTPAVPGTESPNFSCTLAHRVPSAWLSRTPLRLSVCQIDGQNRRVVVGYATVNLAELWPILHLNTRISHNLTTHRLILPLSDSTPQHQLACDGNITFGLKRDCSKVTVSSVTLQDVRSSANLDIGNCLVYLKASVYQGKEIICWRRSQPVLLNRQRTHLTHELELKIDPKLGDVAAHSSSEPSADLSGASQGAAEASTSTSDKNLDSPTQQHSENEPREYQSGTGVETSDDIQDRLKEQCDQASLSEFMEGIMSEKLKSLSEALEGKTLQCQQEQADQESSSTQMLLVLSVRLKTVKRGGRCILGTIQLGDAAPTSQGRSHWQRAAACTEVPAAGTHQLTHSSG</sequence>
<feature type="compositionally biased region" description="Polar residues" evidence="1">
    <location>
        <begin position="1"/>
        <end position="10"/>
    </location>
</feature>
<organism evidence="3 4">
    <name type="scientific">Hyalella azteca</name>
    <name type="common">Amphipod</name>
    <dbReference type="NCBI Taxonomy" id="294128"/>
    <lineage>
        <taxon>Eukaryota</taxon>
        <taxon>Metazoa</taxon>
        <taxon>Ecdysozoa</taxon>
        <taxon>Arthropoda</taxon>
        <taxon>Crustacea</taxon>
        <taxon>Multicrustacea</taxon>
        <taxon>Malacostraca</taxon>
        <taxon>Eumalacostraca</taxon>
        <taxon>Peracarida</taxon>
        <taxon>Amphipoda</taxon>
        <taxon>Senticaudata</taxon>
        <taxon>Talitrida</taxon>
        <taxon>Talitroidea</taxon>
        <taxon>Hyalellidae</taxon>
        <taxon>Hyalella</taxon>
    </lineage>
</organism>
<feature type="compositionally biased region" description="Polar residues" evidence="1">
    <location>
        <begin position="110"/>
        <end position="119"/>
    </location>
</feature>
<proteinExistence type="predicted"/>
<dbReference type="InterPro" id="IPR000008">
    <property type="entry name" value="C2_dom"/>
</dbReference>
<protein>
    <submittedName>
        <fullName evidence="4">Uncharacterized protein LOC108678180</fullName>
    </submittedName>
</protein>
<feature type="region of interest" description="Disordered" evidence="1">
    <location>
        <begin position="259"/>
        <end position="297"/>
    </location>
</feature>
<feature type="compositionally biased region" description="Polar residues" evidence="1">
    <location>
        <begin position="611"/>
        <end position="627"/>
    </location>
</feature>
<dbReference type="Pfam" id="PF00168">
    <property type="entry name" value="C2"/>
    <property type="match status" value="1"/>
</dbReference>
<feature type="region of interest" description="Disordered" evidence="1">
    <location>
        <begin position="321"/>
        <end position="359"/>
    </location>
</feature>
<evidence type="ECO:0000313" key="4">
    <source>
        <dbReference type="RefSeq" id="XP_018022029.1"/>
    </source>
</evidence>
<feature type="domain" description="C2" evidence="2">
    <location>
        <begin position="365"/>
        <end position="486"/>
    </location>
</feature>
<dbReference type="AlphaFoldDB" id="A0A8B7P791"/>
<feature type="region of interest" description="Disordered" evidence="1">
    <location>
        <begin position="589"/>
        <end position="645"/>
    </location>
</feature>
<accession>A0A8B7P791</accession>